<keyword evidence="2" id="KW-1185">Reference proteome</keyword>
<sequence>MQTAYAQFADNGNSRTYTGPSHTIAKPDLLIQKRKVPTNINGVSEMSSKIVVGSTDASNAPLAQRISIEVVVRVPVGAQTADVDAAKTRFADLSSDTAFLASFVTQNFVV</sequence>
<dbReference type="EMBL" id="BK013716">
    <property type="protein sequence ID" value="DAD51091.1"/>
    <property type="molecule type" value="Genomic_RNA"/>
</dbReference>
<keyword evidence="1" id="KW-0946">Virion</keyword>
<keyword evidence="1" id="KW-0167">Capsid protein</keyword>
<dbReference type="KEGG" id="vg:80399239"/>
<protein>
    <submittedName>
        <fullName evidence="1">Coat protein</fullName>
    </submittedName>
</protein>
<evidence type="ECO:0000313" key="2">
    <source>
        <dbReference type="Proteomes" id="UP000682320"/>
    </source>
</evidence>
<gene>
    <name evidence="1" type="primary">SRR7976300_9_3</name>
</gene>
<dbReference type="Proteomes" id="UP000682320">
    <property type="component" value="Segment"/>
</dbReference>
<dbReference type="RefSeq" id="YP_010770047.1">
    <property type="nucleotide sequence ID" value="NC_074146.1"/>
</dbReference>
<organism evidence="1 2">
    <name type="scientific">ssRNA phage SRR7976300_9</name>
    <dbReference type="NCBI Taxonomy" id="2786658"/>
    <lineage>
        <taxon>Viruses</taxon>
        <taxon>Riboviria</taxon>
        <taxon>Orthornavirae</taxon>
        <taxon>Lenarviricota</taxon>
        <taxon>Leviviricetes</taxon>
        <taxon>Norzivirales</taxon>
        <taxon>Solspiviridae</taxon>
        <taxon>Andihavirus</taxon>
        <taxon>Andihavirus borborohabitans</taxon>
    </lineage>
</organism>
<reference evidence="1" key="1">
    <citation type="submission" date="2020-09" db="EMBL/GenBank/DDBJ databases">
        <title>Leviviricetes taxonomy.</title>
        <authorList>
            <person name="Stockdale S.R."/>
            <person name="Callanan J."/>
            <person name="Adriaenssens E.M."/>
            <person name="Kuhn J.H."/>
            <person name="Rumnieks J."/>
            <person name="Shkoporov A."/>
            <person name="Draper L.A."/>
            <person name="Ross P."/>
            <person name="Hill C."/>
        </authorList>
    </citation>
    <scope>NUCLEOTIDE SEQUENCE</scope>
</reference>
<accession>A0A8S5L0U1</accession>
<proteinExistence type="predicted"/>
<dbReference type="GeneID" id="80399239"/>
<evidence type="ECO:0000313" key="1">
    <source>
        <dbReference type="EMBL" id="DAD51091.1"/>
    </source>
</evidence>
<dbReference type="GO" id="GO:0019028">
    <property type="term" value="C:viral capsid"/>
    <property type="evidence" value="ECO:0007669"/>
    <property type="project" value="UniProtKB-KW"/>
</dbReference>
<name>A0A8S5L0U1_9VIRU</name>